<comment type="caution">
    <text evidence="11">The sequence shown here is derived from an EMBL/GenBank/DDBJ whole genome shotgun (WGS) entry which is preliminary data.</text>
</comment>
<keyword evidence="5" id="KW-0067">ATP-binding</keyword>
<feature type="compositionally biased region" description="Pro residues" evidence="6">
    <location>
        <begin position="1938"/>
        <end position="1947"/>
    </location>
</feature>
<dbReference type="Pfam" id="PF12726">
    <property type="entry name" value="SEN1_N"/>
    <property type="match status" value="1"/>
</dbReference>
<dbReference type="GO" id="GO:0005524">
    <property type="term" value="F:ATP binding"/>
    <property type="evidence" value="ECO:0007669"/>
    <property type="project" value="UniProtKB-KW"/>
</dbReference>
<evidence type="ECO:0000256" key="3">
    <source>
        <dbReference type="ARBA" id="ARBA00022801"/>
    </source>
</evidence>
<feature type="domain" description="DNA2/NAM7 helicase-like C-terminal" evidence="9">
    <location>
        <begin position="1579"/>
        <end position="1776"/>
    </location>
</feature>
<dbReference type="InterPro" id="IPR041679">
    <property type="entry name" value="DNA2/NAM7-like_C"/>
</dbReference>
<evidence type="ECO:0000259" key="7">
    <source>
        <dbReference type="Pfam" id="PF12726"/>
    </source>
</evidence>
<evidence type="ECO:0000313" key="12">
    <source>
        <dbReference type="Proteomes" id="UP000663846"/>
    </source>
</evidence>
<name>A0A8H3A0W7_9AGAM</name>
<dbReference type="GO" id="GO:0016604">
    <property type="term" value="C:nuclear body"/>
    <property type="evidence" value="ECO:0007669"/>
    <property type="project" value="TreeGrafter"/>
</dbReference>
<feature type="compositionally biased region" description="Low complexity" evidence="6">
    <location>
        <begin position="995"/>
        <end position="1005"/>
    </location>
</feature>
<evidence type="ECO:0000256" key="1">
    <source>
        <dbReference type="ARBA" id="ARBA00007913"/>
    </source>
</evidence>
<feature type="domain" description="Helicase Sen1 N-terminal" evidence="7">
    <location>
        <begin position="71"/>
        <end position="808"/>
    </location>
</feature>
<comment type="similarity">
    <text evidence="1">Belongs to the DNA2/NAM7 helicase family.</text>
</comment>
<evidence type="ECO:0000256" key="4">
    <source>
        <dbReference type="ARBA" id="ARBA00022806"/>
    </source>
</evidence>
<dbReference type="GO" id="GO:0006369">
    <property type="term" value="P:termination of RNA polymerase II transcription"/>
    <property type="evidence" value="ECO:0007669"/>
    <property type="project" value="TreeGrafter"/>
</dbReference>
<dbReference type="Gene3D" id="3.40.50.300">
    <property type="entry name" value="P-loop containing nucleotide triphosphate hydrolases"/>
    <property type="match status" value="2"/>
</dbReference>
<keyword evidence="2" id="KW-0547">Nucleotide-binding</keyword>
<accession>A0A8H3A0W7</accession>
<dbReference type="GO" id="GO:0001147">
    <property type="term" value="F:transcription termination site sequence-specific DNA binding"/>
    <property type="evidence" value="ECO:0007669"/>
    <property type="project" value="TreeGrafter"/>
</dbReference>
<dbReference type="InterPro" id="IPR045055">
    <property type="entry name" value="DNA2/NAM7-like"/>
</dbReference>
<evidence type="ECO:0000256" key="5">
    <source>
        <dbReference type="ARBA" id="ARBA00022840"/>
    </source>
</evidence>
<gene>
    <name evidence="11" type="ORF">RDB_LOCUS27655</name>
</gene>
<evidence type="ECO:0000259" key="10">
    <source>
        <dbReference type="Pfam" id="PF23576"/>
    </source>
</evidence>
<feature type="region of interest" description="Disordered" evidence="6">
    <location>
        <begin position="1908"/>
        <end position="1972"/>
    </location>
</feature>
<dbReference type="Pfam" id="PF13086">
    <property type="entry name" value="AAA_11"/>
    <property type="match status" value="1"/>
</dbReference>
<feature type="compositionally biased region" description="Basic and acidic residues" evidence="6">
    <location>
        <begin position="860"/>
        <end position="871"/>
    </location>
</feature>
<feature type="compositionally biased region" description="Polar residues" evidence="6">
    <location>
        <begin position="897"/>
        <end position="906"/>
    </location>
</feature>
<keyword evidence="4" id="KW-0347">Helicase</keyword>
<feature type="compositionally biased region" description="Low complexity" evidence="6">
    <location>
        <begin position="1927"/>
        <end position="1937"/>
    </location>
</feature>
<dbReference type="GO" id="GO:0004386">
    <property type="term" value="F:helicase activity"/>
    <property type="evidence" value="ECO:0007669"/>
    <property type="project" value="UniProtKB-KW"/>
</dbReference>
<organism evidence="11 12">
    <name type="scientific">Rhizoctonia solani</name>
    <dbReference type="NCBI Taxonomy" id="456999"/>
    <lineage>
        <taxon>Eukaryota</taxon>
        <taxon>Fungi</taxon>
        <taxon>Dikarya</taxon>
        <taxon>Basidiomycota</taxon>
        <taxon>Agaricomycotina</taxon>
        <taxon>Agaricomycetes</taxon>
        <taxon>Cantharellales</taxon>
        <taxon>Ceratobasidiaceae</taxon>
        <taxon>Rhizoctonia</taxon>
    </lineage>
</organism>
<dbReference type="CDD" id="cd18042">
    <property type="entry name" value="DEXXQc_SETX"/>
    <property type="match status" value="1"/>
</dbReference>
<dbReference type="Proteomes" id="UP000663846">
    <property type="component" value="Unassembled WGS sequence"/>
</dbReference>
<proteinExistence type="inferred from homology"/>
<dbReference type="FunFam" id="3.40.50.300:FF:000326">
    <property type="entry name" value="P-loop containing nucleoside triphosphate hydrolase"/>
    <property type="match status" value="1"/>
</dbReference>
<feature type="compositionally biased region" description="Low complexity" evidence="6">
    <location>
        <begin position="1012"/>
        <end position="1025"/>
    </location>
</feature>
<evidence type="ECO:0000256" key="6">
    <source>
        <dbReference type="SAM" id="MobiDB-lite"/>
    </source>
</evidence>
<reference evidence="11" key="1">
    <citation type="submission" date="2021-01" db="EMBL/GenBank/DDBJ databases">
        <authorList>
            <person name="Kaushik A."/>
        </authorList>
    </citation>
    <scope>NUCLEOTIDE SEQUENCE</scope>
    <source>
        <strain evidence="11">AG1-1C</strain>
    </source>
</reference>
<dbReference type="Pfam" id="PF13087">
    <property type="entry name" value="AAA_12"/>
    <property type="match status" value="1"/>
</dbReference>
<sequence length="1972" mass="217224">MSAEKEALTVLKAAQNGSGSGSDQNMGKVWFYLKDLKLKHWYCGQASETVRESAIFLQRLHAYSSAAVREWQSILVGIIHGCYECMQAYEASKRRSREVYLATFGEQMLDNFFDAVDKWEQDIIVQELKSNGLSPEDIQDLNVIPEAILFHIFANPSLCANSSLLAPMVGRHTGKEVEGLSGKAVPIGLLVLSVNDDERLRDWAKTQLTLCKASVRLSDFQLYYSPTFEILLSYLETPGFGKVPPTFATITRGTSICGDLTHLMRMFPSDLLTNGLPSKVVVGAFKATVKWAGKAEELHTGALKFIGYCLSVFSSEIWANTPTTYPELIFKDIANDGRLTRLVCSDTAANASSRDSLSWVQDLLLAIWSRPQSRGLLELVFAYLASLVSNSNLANRARTLAMDILRDGFITLYNTPSKAGQSHNVQLTALRDSIFRHKTSIVQAAFQNLIPGLRDSARSFLESIFQRDLTELNQLRLKLAEARIKAQKKTAFVDMLKEPATFSVLWKETIELADPSDRSSVGYLARIMASSAHIDLPVHKSLDFGSDRESKEAVSRLRMFLKSTLADYRTGFDTVMARFALVCDPDQLDDEMMSNVITLLFSPVPKLHDTAMEMFGDCDGRKACIRFALKCRPQAALRGVMAFVEAFNRTAGKLIEACSAAKSLVRCFVDVIEALCGPEQDSSAGGKTEGEDLDEESAMVGLLNDPHFDEAVRPMLKPLWANMCNALSLIISMCPTWAEFFNPQDMVDWMRDALIFGRLMRAHVSSFQASPMLQVQGPSITGLETMRSVQDELVAWFRLTDSELIYQAYELMMSFLEGGLCPSPPYREKLARRLDRADTDLPKPRMEAMKVALDRLAPPAEKRKEPTKAGDSKGQVPTKVARANDVLVISDDERSSASKSRPTKQSALDMFVRKGSSSGSSKPTKSSATTGKINISTLKPVQSKAPAKPKGPSGNSALAKMRAETAARQQQTAAQQANIQKRNSAKGTKASGLLSSSPPSSRMPSSRPPSSPSSRNGMDSDSSSSSDEEEKPSLAILAPTIAAKKPEQPKRTMVILEGPPALSAQQKRLQELKRQHDEMKRRTARLKPNLEGLHEQILRWSIDHDGPQPLSIGGVVPKPIRVVPKFNSKKQYFDVFHPLLINECWSQILQSKEEGLKDPIMCLIMTRSYVDSFTDLAFNIVETMPERWYLAETDIVLLRSMEGDRSILAKITGFKRGNAANQIATGTMRLSMAAEQRVKVQVQEKWNILSTINREYAALTTAEYYDLIDEVMSATSPRSNPPSELRIQEAMRAHRLNEPQAKAISASLSTKGFSLIQGPPGTGKTSTICGLAGSFVSAARAALAASGEKEKDKRRLLICAPSNAAIDEVTKRLADGVRDNNGQPLTLKVVRVGTEASMNVSVTANSLDSLVDEKMAAMPKSANTNATDIPALRQELGHIKQKIDAKRNELDNTPPGQRRIALENEFRALKTQRTTITSKLDSARDQQRNASRVLDAARRKFRHEVLNEADVICSTLSGAGHEVLEPFEFETVVIDEAAQAIEIATLIPLRYGCKTCILVGDPQQLPPTVISQLASGLDYNQSLFVRLQKQNPESVHLLSIQYRMHPTISAVPSRLFYNGRLLDGPDMDQRTKQIWHTSSLFGPYRFFDVAQGREEAQLNHSQINRGEADAAVALYGRLTREFRATNFEYRIGIVSMYRGQVAHIKSRFSAAYGPGILKSVDFNTVDGFQGQEKDIIILSCVRAGTNVQSVGFLADERRMNVALTRSRSSLFILGHAATLERCNATWKTIVEDARTRGHLLKYSPDMQSVSVQKTNLDRPAPKKKPNTEASIIVKAEVKTDMTNETTAEARSEPTTPLTNMSGLSLSCPEDPEARSTSATAPKPVTKLEDIVPPVSLAAPAHPVALAQPAKVRPPVDHALPPKPEPAGPSMASSSSALPPKPQPARLPPPRKKATASAFIPKAQQKKTQLGKP</sequence>
<dbReference type="PANTHER" id="PTHR10887">
    <property type="entry name" value="DNA2/NAM7 HELICASE FAMILY"/>
    <property type="match status" value="1"/>
</dbReference>
<dbReference type="InterPro" id="IPR024481">
    <property type="entry name" value="Helicase_Sen1_N"/>
</dbReference>
<keyword evidence="3" id="KW-0378">Hydrolase</keyword>
<dbReference type="GO" id="GO:0005694">
    <property type="term" value="C:chromosome"/>
    <property type="evidence" value="ECO:0007669"/>
    <property type="project" value="UniProtKB-ARBA"/>
</dbReference>
<feature type="compositionally biased region" description="Low complexity" evidence="6">
    <location>
        <begin position="914"/>
        <end position="932"/>
    </location>
</feature>
<evidence type="ECO:0000256" key="2">
    <source>
        <dbReference type="ARBA" id="ARBA00022741"/>
    </source>
</evidence>
<feature type="compositionally biased region" description="Low complexity" evidence="6">
    <location>
        <begin position="964"/>
        <end position="977"/>
    </location>
</feature>
<dbReference type="InterPro" id="IPR027417">
    <property type="entry name" value="P-loop_NTPase"/>
</dbReference>
<feature type="region of interest" description="Disordered" evidence="6">
    <location>
        <begin position="853"/>
        <end position="1049"/>
    </location>
</feature>
<feature type="compositionally biased region" description="Polar residues" evidence="6">
    <location>
        <begin position="1852"/>
        <end position="1864"/>
    </location>
</feature>
<dbReference type="InterPro" id="IPR041677">
    <property type="entry name" value="DNA2/NAM7_AAA_11"/>
</dbReference>
<evidence type="ECO:0000313" key="11">
    <source>
        <dbReference type="EMBL" id="CAE6373787.1"/>
    </source>
</evidence>
<evidence type="ECO:0008006" key="13">
    <source>
        <dbReference type="Google" id="ProtNLM"/>
    </source>
</evidence>
<dbReference type="EMBL" id="CAJMWS010000157">
    <property type="protein sequence ID" value="CAE6373787.1"/>
    <property type="molecule type" value="Genomic_DNA"/>
</dbReference>
<dbReference type="CDD" id="cd18808">
    <property type="entry name" value="SF1_C_Upf1"/>
    <property type="match status" value="1"/>
</dbReference>
<feature type="compositionally biased region" description="Basic and acidic residues" evidence="6">
    <location>
        <begin position="1835"/>
        <end position="1851"/>
    </location>
</feature>
<feature type="domain" description="DNA2/NAM7 helicase helicase" evidence="8">
    <location>
        <begin position="1296"/>
        <end position="1572"/>
    </location>
</feature>
<evidence type="ECO:0000259" key="9">
    <source>
        <dbReference type="Pfam" id="PF13087"/>
    </source>
</evidence>
<feature type="domain" description="Helicase SEN1 beta-barrel" evidence="10">
    <location>
        <begin position="1158"/>
        <end position="1249"/>
    </location>
</feature>
<dbReference type="GO" id="GO:0016787">
    <property type="term" value="F:hydrolase activity"/>
    <property type="evidence" value="ECO:0007669"/>
    <property type="project" value="UniProtKB-KW"/>
</dbReference>
<dbReference type="PANTHER" id="PTHR10887:SF495">
    <property type="entry name" value="HELICASE SENATAXIN ISOFORM X1-RELATED"/>
    <property type="match status" value="1"/>
</dbReference>
<protein>
    <recommendedName>
        <fullName evidence="13">Helicase SEN1</fullName>
    </recommendedName>
</protein>
<dbReference type="InterPro" id="IPR047187">
    <property type="entry name" value="SF1_C_Upf1"/>
</dbReference>
<feature type="region of interest" description="Disordered" evidence="6">
    <location>
        <begin position="1835"/>
        <end position="1885"/>
    </location>
</feature>
<dbReference type="Pfam" id="PF23576">
    <property type="entry name" value="SEN1_barrel"/>
    <property type="match status" value="1"/>
</dbReference>
<dbReference type="SUPFAM" id="SSF52540">
    <property type="entry name" value="P-loop containing nucleoside triphosphate hydrolases"/>
    <property type="match status" value="1"/>
</dbReference>
<dbReference type="InterPro" id="IPR056474">
    <property type="entry name" value="SEN1_barrel"/>
</dbReference>
<evidence type="ECO:0000259" key="8">
    <source>
        <dbReference type="Pfam" id="PF13086"/>
    </source>
</evidence>